<dbReference type="Proteomes" id="UP000767238">
    <property type="component" value="Unassembled WGS sequence"/>
</dbReference>
<gene>
    <name evidence="2" type="ORF">KCV03_g3513</name>
</gene>
<protein>
    <submittedName>
        <fullName evidence="2">Uncharacterized protein</fullName>
    </submittedName>
</protein>
<feature type="compositionally biased region" description="Basic and acidic residues" evidence="1">
    <location>
        <begin position="160"/>
        <end position="170"/>
    </location>
</feature>
<reference evidence="2" key="1">
    <citation type="journal article" date="2021" name="J Fungi (Basel)">
        <title>Virulence traits and population genomics of the black yeast Aureobasidium melanogenum.</title>
        <authorList>
            <person name="Cernosa A."/>
            <person name="Sun X."/>
            <person name="Gostincar C."/>
            <person name="Fang C."/>
            <person name="Gunde-Cimerman N."/>
            <person name="Song Z."/>
        </authorList>
    </citation>
    <scope>NUCLEOTIDE SEQUENCE</scope>
    <source>
        <strain evidence="2">EXF-8016</strain>
    </source>
</reference>
<evidence type="ECO:0000313" key="3">
    <source>
        <dbReference type="Proteomes" id="UP000767238"/>
    </source>
</evidence>
<dbReference type="AlphaFoldDB" id="A0A9P8GKS9"/>
<evidence type="ECO:0000256" key="1">
    <source>
        <dbReference type="SAM" id="MobiDB-lite"/>
    </source>
</evidence>
<feature type="region of interest" description="Disordered" evidence="1">
    <location>
        <begin position="149"/>
        <end position="176"/>
    </location>
</feature>
<proteinExistence type="predicted"/>
<sequence length="236" mass="26690">MTDNNKVDTAHTSRSKAEQVKVRATCESCRKLKIKCFPTRDGSSCENSLIDAAKELMEQYLVVLEETKFHNAFSATSNKVNNIESSEENEPGIYVNYFTKDDRTGLIVNEFFDPATIDINTVKDWTGCLQLFFAPGFKALAQDAHPKSKEVDLLDDDHSDPDSHSEDDPSKLSYHTSSGIDYQKVMGCLDRYVTDPTDLQDQLRPFFEILVVRFQTLHVANGWPFRGNSDTSIYVP</sequence>
<dbReference type="EMBL" id="JAHFYH010000018">
    <property type="protein sequence ID" value="KAH0224534.1"/>
    <property type="molecule type" value="Genomic_DNA"/>
</dbReference>
<evidence type="ECO:0000313" key="2">
    <source>
        <dbReference type="EMBL" id="KAH0224534.1"/>
    </source>
</evidence>
<feature type="non-terminal residue" evidence="2">
    <location>
        <position position="236"/>
    </location>
</feature>
<organism evidence="2 3">
    <name type="scientific">Aureobasidium melanogenum</name>
    <name type="common">Aureobasidium pullulans var. melanogenum</name>
    <dbReference type="NCBI Taxonomy" id="46634"/>
    <lineage>
        <taxon>Eukaryota</taxon>
        <taxon>Fungi</taxon>
        <taxon>Dikarya</taxon>
        <taxon>Ascomycota</taxon>
        <taxon>Pezizomycotina</taxon>
        <taxon>Dothideomycetes</taxon>
        <taxon>Dothideomycetidae</taxon>
        <taxon>Dothideales</taxon>
        <taxon>Saccotheciaceae</taxon>
        <taxon>Aureobasidium</taxon>
    </lineage>
</organism>
<comment type="caution">
    <text evidence="2">The sequence shown here is derived from an EMBL/GenBank/DDBJ whole genome shotgun (WGS) entry which is preliminary data.</text>
</comment>
<dbReference type="OrthoDB" id="10613227at2759"/>
<name>A0A9P8GKS9_AURME</name>
<accession>A0A9P8GKS9</accession>
<reference evidence="2" key="2">
    <citation type="submission" date="2021-08" db="EMBL/GenBank/DDBJ databases">
        <authorList>
            <person name="Gostincar C."/>
            <person name="Sun X."/>
            <person name="Song Z."/>
            <person name="Gunde-Cimerman N."/>
        </authorList>
    </citation>
    <scope>NUCLEOTIDE SEQUENCE</scope>
    <source>
        <strain evidence="2">EXF-8016</strain>
    </source>
</reference>